<protein>
    <recommendedName>
        <fullName evidence="1">BTB domain-containing protein</fullName>
    </recommendedName>
</protein>
<dbReference type="AlphaFoldDB" id="A0AA39UA18"/>
<evidence type="ECO:0000259" key="1">
    <source>
        <dbReference type="PROSITE" id="PS50097"/>
    </source>
</evidence>
<accession>A0AA39UA18</accession>
<comment type="caution">
    <text evidence="2">The sequence shown here is derived from an EMBL/GenBank/DDBJ whole genome shotgun (WGS) entry which is preliminary data.</text>
</comment>
<dbReference type="EMBL" id="JAFEKC020000011">
    <property type="protein sequence ID" value="KAK0511976.1"/>
    <property type="molecule type" value="Genomic_DNA"/>
</dbReference>
<name>A0AA39UA18_9LECA</name>
<reference evidence="2" key="1">
    <citation type="submission" date="2023-03" db="EMBL/GenBank/DDBJ databases">
        <title>Complete genome of Cladonia borealis.</title>
        <authorList>
            <person name="Park H."/>
        </authorList>
    </citation>
    <scope>NUCLEOTIDE SEQUENCE</scope>
    <source>
        <strain evidence="2">ANT050790</strain>
    </source>
</reference>
<dbReference type="PANTHER" id="PTHR47843:SF2">
    <property type="entry name" value="BTB DOMAIN-CONTAINING PROTEIN"/>
    <property type="match status" value="1"/>
</dbReference>
<dbReference type="InterPro" id="IPR000210">
    <property type="entry name" value="BTB/POZ_dom"/>
</dbReference>
<feature type="domain" description="BTB" evidence="1">
    <location>
        <begin position="48"/>
        <end position="115"/>
    </location>
</feature>
<dbReference type="InterPro" id="IPR011333">
    <property type="entry name" value="SKP1/BTB/POZ_sf"/>
</dbReference>
<dbReference type="CDD" id="cd18186">
    <property type="entry name" value="BTB_POZ_ZBTB_KLHL-like"/>
    <property type="match status" value="1"/>
</dbReference>
<proteinExistence type="predicted"/>
<keyword evidence="3" id="KW-1185">Reference proteome</keyword>
<dbReference type="PROSITE" id="PS50097">
    <property type="entry name" value="BTB"/>
    <property type="match status" value="1"/>
</dbReference>
<dbReference type="Proteomes" id="UP001166286">
    <property type="component" value="Unassembled WGS sequence"/>
</dbReference>
<dbReference type="Gene3D" id="3.30.710.10">
    <property type="entry name" value="Potassium Channel Kv1.1, Chain A"/>
    <property type="match status" value="1"/>
</dbReference>
<sequence>MLVVVSGACTTQYNSRMSSELHSDRLAEGAASPFARMPSPDSSIFSSKPFIFIIQGKQLYVHAALIADCSEPLDRMINGHLSEAQQGFAILEDVDEGTFVRFIRWAYSKDYPAPEHALVESCNETTETSKDACAFDEDFGWGTWSTKKDKKKKNTGQSSSLKGSLRESFIMQYDLLSSGHTFDPSIPGPRGNVAPEEDYTEVFLGHARMYVFAEKYDIQPLKTLALLKLHRTLSIFTLFPERIGDIMTLLKYVYANTAETVDGNEDIRPMLAHYIGTEMETLSKDGEIKDIMLDNGEMLGDFLKMFASRVSCQ</sequence>
<gene>
    <name evidence="2" type="ORF">JMJ35_005104</name>
</gene>
<evidence type="ECO:0000313" key="2">
    <source>
        <dbReference type="EMBL" id="KAK0511976.1"/>
    </source>
</evidence>
<organism evidence="2 3">
    <name type="scientific">Cladonia borealis</name>
    <dbReference type="NCBI Taxonomy" id="184061"/>
    <lineage>
        <taxon>Eukaryota</taxon>
        <taxon>Fungi</taxon>
        <taxon>Dikarya</taxon>
        <taxon>Ascomycota</taxon>
        <taxon>Pezizomycotina</taxon>
        <taxon>Lecanoromycetes</taxon>
        <taxon>OSLEUM clade</taxon>
        <taxon>Lecanoromycetidae</taxon>
        <taxon>Lecanorales</taxon>
        <taxon>Lecanorineae</taxon>
        <taxon>Cladoniaceae</taxon>
        <taxon>Cladonia</taxon>
    </lineage>
</organism>
<dbReference type="PANTHER" id="PTHR47843">
    <property type="entry name" value="BTB DOMAIN-CONTAINING PROTEIN-RELATED"/>
    <property type="match status" value="1"/>
</dbReference>
<dbReference type="SUPFAM" id="SSF54695">
    <property type="entry name" value="POZ domain"/>
    <property type="match status" value="1"/>
</dbReference>
<evidence type="ECO:0000313" key="3">
    <source>
        <dbReference type="Proteomes" id="UP001166286"/>
    </source>
</evidence>